<dbReference type="AlphaFoldDB" id="Q73JZ5"/>
<evidence type="ECO:0000313" key="1">
    <source>
        <dbReference type="EMBL" id="AAS13061.1"/>
    </source>
</evidence>
<sequence>MRLTSASLFPYKNAGNKQPETNLLILSVLCLIL</sequence>
<accession>Q73JZ5</accession>
<proteinExistence type="predicted"/>
<protein>
    <submittedName>
        <fullName evidence="1">Uncharacterized protein</fullName>
    </submittedName>
</protein>
<dbReference type="STRING" id="243275.TDE_2544"/>
<dbReference type="EMBL" id="AE017226">
    <property type="protein sequence ID" value="AAS13061.1"/>
    <property type="molecule type" value="Genomic_DNA"/>
</dbReference>
<gene>
    <name evidence="1" type="ordered locus">TDE_2544</name>
</gene>
<dbReference type="HOGENOM" id="CLU_3384328_0_0_12"/>
<dbReference type="KEGG" id="tde:TDE_2544"/>
<dbReference type="PaxDb" id="243275-TDE_2544"/>
<keyword evidence="2" id="KW-1185">Reference proteome</keyword>
<name>Q73JZ5_TREDE</name>
<organism evidence="1 2">
    <name type="scientific">Treponema denticola (strain ATCC 35405 / DSM 14222 / CIP 103919 / JCM 8153 / KCTC 15104)</name>
    <dbReference type="NCBI Taxonomy" id="243275"/>
    <lineage>
        <taxon>Bacteria</taxon>
        <taxon>Pseudomonadati</taxon>
        <taxon>Spirochaetota</taxon>
        <taxon>Spirochaetia</taxon>
        <taxon>Spirochaetales</taxon>
        <taxon>Treponemataceae</taxon>
        <taxon>Treponema</taxon>
    </lineage>
</organism>
<dbReference type="Proteomes" id="UP000008212">
    <property type="component" value="Chromosome"/>
</dbReference>
<reference evidence="1 2" key="1">
    <citation type="journal article" date="2004" name="Proc. Natl. Acad. Sci. U.S.A.">
        <title>Comparison of the genome of the oral pathogen Treponema denticola with other spirochete genomes.</title>
        <authorList>
            <person name="Seshadri R."/>
            <person name="Myers G.S."/>
            <person name="Tettelin H."/>
            <person name="Eisen J.A."/>
            <person name="Heidelberg J.F."/>
            <person name="Dodson R.J."/>
            <person name="Davidsen T.M."/>
            <person name="DeBoy R.T."/>
            <person name="Fouts D.E."/>
            <person name="Haft D.H."/>
            <person name="Selengut J."/>
            <person name="Ren Q."/>
            <person name="Brinkac L.M."/>
            <person name="Madupu R."/>
            <person name="Kolonay J."/>
            <person name="Durkin S.A."/>
            <person name="Daugherty S.C."/>
            <person name="Shetty J."/>
            <person name="Shvartsbeyn A."/>
            <person name="Gebregeorgis E."/>
            <person name="Geer K."/>
            <person name="Tsegaye G."/>
            <person name="Malek J."/>
            <person name="Ayodeji B."/>
            <person name="Shatsman S."/>
            <person name="McLeod M.P."/>
            <person name="Smajs D."/>
            <person name="Howell J.K."/>
            <person name="Pal S."/>
            <person name="Amin A."/>
            <person name="Vashisth P."/>
            <person name="McNeill T.Z."/>
            <person name="Xiang Q."/>
            <person name="Sodergren E."/>
            <person name="Baca E."/>
            <person name="Weinstock G.M."/>
            <person name="Norris S.J."/>
            <person name="Fraser C.M."/>
            <person name="Paulsen I.T."/>
        </authorList>
    </citation>
    <scope>NUCLEOTIDE SEQUENCE [LARGE SCALE GENOMIC DNA]</scope>
    <source>
        <strain evidence="2">ATCC 35405 / DSM 14222 / CIP 103919 / JCM 8153 / KCTC 15104</strain>
    </source>
</reference>
<evidence type="ECO:0000313" key="2">
    <source>
        <dbReference type="Proteomes" id="UP000008212"/>
    </source>
</evidence>